<dbReference type="Proteomes" id="UP001202248">
    <property type="component" value="Unassembled WGS sequence"/>
</dbReference>
<protein>
    <submittedName>
        <fullName evidence="2">GH32 C-terminal domain-containing protein</fullName>
    </submittedName>
</protein>
<proteinExistence type="predicted"/>
<accession>A0ABS9SR75</accession>
<dbReference type="PANTHER" id="PTHR42800">
    <property type="entry name" value="EXOINULINASE INUD (AFU_ORTHOLOGUE AFUA_5G00480)"/>
    <property type="match status" value="1"/>
</dbReference>
<organism evidence="2 3">
    <name type="scientific">Niabella ginsengisoli</name>
    <dbReference type="NCBI Taxonomy" id="522298"/>
    <lineage>
        <taxon>Bacteria</taxon>
        <taxon>Pseudomonadati</taxon>
        <taxon>Bacteroidota</taxon>
        <taxon>Chitinophagia</taxon>
        <taxon>Chitinophagales</taxon>
        <taxon>Chitinophagaceae</taxon>
        <taxon>Niabella</taxon>
    </lineage>
</organism>
<gene>
    <name evidence="2" type="ORF">MKP09_24635</name>
</gene>
<name>A0ABS9SR75_9BACT</name>
<sequence length="170" mass="18743">MTFNQSMSLPIEHKLVKTAEGIRLTRMPVKEVETLRGKSYKLGNKTIKENGANPLKDINIELAEISMDIIPGKAKEVILNVRGVDVKYDVTNQLLIVDGVKAPAPLQKGKLSLLLFADRTGLEIFANNGLMFMPININIEGSNRTLSLSAKGGTAKVSNLQVYELKSIWH</sequence>
<keyword evidence="3" id="KW-1185">Reference proteome</keyword>
<reference evidence="2 3" key="1">
    <citation type="submission" date="2022-02" db="EMBL/GenBank/DDBJ databases">
        <authorList>
            <person name="Min J."/>
        </authorList>
    </citation>
    <scope>NUCLEOTIDE SEQUENCE [LARGE SCALE GENOMIC DNA]</scope>
    <source>
        <strain evidence="2 3">GR10-1</strain>
    </source>
</reference>
<comment type="caution">
    <text evidence="2">The sequence shown here is derived from an EMBL/GenBank/DDBJ whole genome shotgun (WGS) entry which is preliminary data.</text>
</comment>
<evidence type="ECO:0000259" key="1">
    <source>
        <dbReference type="Pfam" id="PF08244"/>
    </source>
</evidence>
<feature type="domain" description="Glycosyl hydrolase family 32 C-terminal" evidence="1">
    <location>
        <begin position="31"/>
        <end position="164"/>
    </location>
</feature>
<dbReference type="SUPFAM" id="SSF49899">
    <property type="entry name" value="Concanavalin A-like lectins/glucanases"/>
    <property type="match status" value="1"/>
</dbReference>
<evidence type="ECO:0000313" key="2">
    <source>
        <dbReference type="EMBL" id="MCH5600870.1"/>
    </source>
</evidence>
<dbReference type="EMBL" id="JAKWBL010000005">
    <property type="protein sequence ID" value="MCH5600870.1"/>
    <property type="molecule type" value="Genomic_DNA"/>
</dbReference>
<dbReference type="RefSeq" id="WP_240833392.1">
    <property type="nucleotide sequence ID" value="NZ_JAKWBL010000005.1"/>
</dbReference>
<dbReference type="Pfam" id="PF08244">
    <property type="entry name" value="Glyco_hydro_32C"/>
    <property type="match status" value="1"/>
</dbReference>
<dbReference type="PANTHER" id="PTHR42800:SF1">
    <property type="entry name" value="EXOINULINASE INUD (AFU_ORTHOLOGUE AFUA_5G00480)"/>
    <property type="match status" value="1"/>
</dbReference>
<dbReference type="Gene3D" id="2.60.120.560">
    <property type="entry name" value="Exo-inulinase, domain 1"/>
    <property type="match status" value="1"/>
</dbReference>
<evidence type="ECO:0000313" key="3">
    <source>
        <dbReference type="Proteomes" id="UP001202248"/>
    </source>
</evidence>
<dbReference type="InterPro" id="IPR013320">
    <property type="entry name" value="ConA-like_dom_sf"/>
</dbReference>
<dbReference type="InterPro" id="IPR013189">
    <property type="entry name" value="Glyco_hydro_32_C"/>
</dbReference>